<evidence type="ECO:0000313" key="1">
    <source>
        <dbReference type="EMBL" id="ETJ18733.1"/>
    </source>
</evidence>
<dbReference type="Gene3D" id="3.20.20.70">
    <property type="entry name" value="Aldolase class I"/>
    <property type="match status" value="1"/>
</dbReference>
<gene>
    <name evidence="1" type="ORF">Q604_UNBC18596G0017</name>
</gene>
<feature type="non-terminal residue" evidence="1">
    <location>
        <position position="33"/>
    </location>
</feature>
<comment type="caution">
    <text evidence="1">The sequence shown here is derived from an EMBL/GenBank/DDBJ whole genome shotgun (WGS) entry which is preliminary data.</text>
</comment>
<name>W1WKS0_9ZZZZ</name>
<dbReference type="EMBL" id="AZMM01018596">
    <property type="protein sequence ID" value="ETJ18733.1"/>
    <property type="molecule type" value="Genomic_DNA"/>
</dbReference>
<protein>
    <submittedName>
        <fullName evidence="1">Inosine-5'-monophosphate dehydrogenase</fullName>
    </submittedName>
</protein>
<reference evidence="1" key="1">
    <citation type="submission" date="2013-12" db="EMBL/GenBank/DDBJ databases">
        <title>A Varibaculum cambriense genome reconstructed from a premature infant gut community with otherwise low bacterial novelty that shifts toward anaerobic metabolism during the third week of life.</title>
        <authorList>
            <person name="Brown C.T."/>
            <person name="Sharon I."/>
            <person name="Thomas B.C."/>
            <person name="Castelle C.J."/>
            <person name="Morowitz M.J."/>
            <person name="Banfield J.F."/>
        </authorList>
    </citation>
    <scope>NUCLEOTIDE SEQUENCE</scope>
</reference>
<accession>W1WKS0</accession>
<dbReference type="InterPro" id="IPR013785">
    <property type="entry name" value="Aldolase_TIM"/>
</dbReference>
<dbReference type="AlphaFoldDB" id="W1WKS0"/>
<organism evidence="1">
    <name type="scientific">human gut metagenome</name>
    <dbReference type="NCBI Taxonomy" id="408170"/>
    <lineage>
        <taxon>unclassified sequences</taxon>
        <taxon>metagenomes</taxon>
        <taxon>organismal metagenomes</taxon>
    </lineage>
</organism>
<sequence>MSNWDTKFLKKGFTFDDVLLIPAESHVLPNDAD</sequence>
<proteinExistence type="predicted"/>